<dbReference type="RefSeq" id="WP_091427444.1">
    <property type="nucleotide sequence ID" value="NZ_FOJB01000001.1"/>
</dbReference>
<dbReference type="InterPro" id="IPR013747">
    <property type="entry name" value="ACP_syn_III_C"/>
</dbReference>
<evidence type="ECO:0000259" key="3">
    <source>
        <dbReference type="Pfam" id="PF08541"/>
    </source>
</evidence>
<gene>
    <name evidence="5" type="ORF">SAMN05444851_0169</name>
</gene>
<dbReference type="STRING" id="1173584.SAMN05444851_0169"/>
<accession>A0A1I0MMK7</accession>
<dbReference type="Pfam" id="PF08545">
    <property type="entry name" value="ACP_syn_III"/>
    <property type="match status" value="1"/>
</dbReference>
<dbReference type="SUPFAM" id="SSF53901">
    <property type="entry name" value="Thiolase-like"/>
    <property type="match status" value="1"/>
</dbReference>
<keyword evidence="2" id="KW-0012">Acyltransferase</keyword>
<dbReference type="InterPro" id="IPR016039">
    <property type="entry name" value="Thiolase-like"/>
</dbReference>
<dbReference type="EMBL" id="FOJB01000001">
    <property type="protein sequence ID" value="SEV89640.1"/>
    <property type="molecule type" value="Genomic_DNA"/>
</dbReference>
<reference evidence="5 6" key="1">
    <citation type="submission" date="2016-10" db="EMBL/GenBank/DDBJ databases">
        <authorList>
            <person name="de Groot N.N."/>
        </authorList>
    </citation>
    <scope>NUCLEOTIDE SEQUENCE [LARGE SCALE GENOMIC DNA]</scope>
    <source>
        <strain evidence="5 6">DSM 29439</strain>
    </source>
</reference>
<dbReference type="CDD" id="cd00830">
    <property type="entry name" value="KAS_III"/>
    <property type="match status" value="1"/>
</dbReference>
<sequence length="375" mass="40806">MIQPVISGTGVFTPAQTITNAELVAAFNAYADKQNTENAEAITAGEVQPIDHSSEDFIVSASGIHQRYVMDKIGVLDPDIMHPTLRERSDDEPGIMTEMGVDACEKALAQAGCNATEVDLIICAASNHERAYPAIAIEIQEVLGAGGFAFDMNVACSSATFGIQAAADMIRSGSVKRALVVNPEICSAHLEWRDRDCHFIFGDVATATLIERKEDARGDHFDILSTRCLTQFSNNIRNNNGFLRRTREAGDDLPDRRDMQFMQNGRKVFKEVLPIVSKHILEHIGDIGVAPDDLKRLWLHQANKTMNDFIGKKVLGRTPEDGEQPNILQDYANTSSAGSIIAFSKYSDDLAPGDTGVICSFGAGYSVGSVVVRRA</sequence>
<proteinExistence type="predicted"/>
<dbReference type="PANTHER" id="PTHR34069">
    <property type="entry name" value="3-OXOACYL-[ACYL-CARRIER-PROTEIN] SYNTHASE 3"/>
    <property type="match status" value="1"/>
</dbReference>
<dbReference type="Gene3D" id="3.40.47.10">
    <property type="match status" value="2"/>
</dbReference>
<evidence type="ECO:0000256" key="2">
    <source>
        <dbReference type="ARBA" id="ARBA00023315"/>
    </source>
</evidence>
<feature type="domain" description="Beta-ketoacyl-[acyl-carrier-protein] synthase III N-terminal" evidence="4">
    <location>
        <begin position="150"/>
        <end position="217"/>
    </location>
</feature>
<name>A0A1I0MMK7_9RHOB</name>
<dbReference type="GO" id="GO:0044550">
    <property type="term" value="P:secondary metabolite biosynthetic process"/>
    <property type="evidence" value="ECO:0007669"/>
    <property type="project" value="TreeGrafter"/>
</dbReference>
<evidence type="ECO:0000259" key="4">
    <source>
        <dbReference type="Pfam" id="PF08545"/>
    </source>
</evidence>
<evidence type="ECO:0000313" key="5">
    <source>
        <dbReference type="EMBL" id="SEV89640.1"/>
    </source>
</evidence>
<dbReference type="InterPro" id="IPR013751">
    <property type="entry name" value="ACP_syn_III_N"/>
</dbReference>
<evidence type="ECO:0000313" key="6">
    <source>
        <dbReference type="Proteomes" id="UP000199650"/>
    </source>
</evidence>
<dbReference type="Pfam" id="PF08541">
    <property type="entry name" value="ACP_syn_III_C"/>
    <property type="match status" value="1"/>
</dbReference>
<dbReference type="PANTHER" id="PTHR34069:SF2">
    <property type="entry name" value="BETA-KETOACYL-[ACYL-CARRIER-PROTEIN] SYNTHASE III"/>
    <property type="match status" value="1"/>
</dbReference>
<protein>
    <submittedName>
        <fullName evidence="5">Beta-ketodecanoyl-[acyl-carrier-protein] synthase</fullName>
    </submittedName>
</protein>
<dbReference type="OrthoDB" id="4336181at2"/>
<feature type="domain" description="Beta-ketoacyl-[acyl-carrier-protein] synthase III C-terminal" evidence="3">
    <location>
        <begin position="288"/>
        <end position="373"/>
    </location>
</feature>
<dbReference type="GO" id="GO:0004315">
    <property type="term" value="F:3-oxoacyl-[acyl-carrier-protein] synthase activity"/>
    <property type="evidence" value="ECO:0007669"/>
    <property type="project" value="InterPro"/>
</dbReference>
<keyword evidence="1" id="KW-0808">Transferase</keyword>
<evidence type="ECO:0000256" key="1">
    <source>
        <dbReference type="ARBA" id="ARBA00022679"/>
    </source>
</evidence>
<dbReference type="Proteomes" id="UP000199650">
    <property type="component" value="Unassembled WGS sequence"/>
</dbReference>
<dbReference type="NCBIfam" id="NF005703">
    <property type="entry name" value="PRK07515.1"/>
    <property type="match status" value="1"/>
</dbReference>
<keyword evidence="6" id="KW-1185">Reference proteome</keyword>
<organism evidence="5 6">
    <name type="scientific">Aliiroseovarius sediminilitoris</name>
    <dbReference type="NCBI Taxonomy" id="1173584"/>
    <lineage>
        <taxon>Bacteria</taxon>
        <taxon>Pseudomonadati</taxon>
        <taxon>Pseudomonadota</taxon>
        <taxon>Alphaproteobacteria</taxon>
        <taxon>Rhodobacterales</taxon>
        <taxon>Paracoccaceae</taxon>
        <taxon>Aliiroseovarius</taxon>
    </lineage>
</organism>
<dbReference type="AlphaFoldDB" id="A0A1I0MMK7"/>
<dbReference type="GO" id="GO:0006633">
    <property type="term" value="P:fatty acid biosynthetic process"/>
    <property type="evidence" value="ECO:0007669"/>
    <property type="project" value="InterPro"/>
</dbReference>